<dbReference type="CDD" id="cd08286">
    <property type="entry name" value="FDH_like_ADH2"/>
    <property type="match status" value="1"/>
</dbReference>
<evidence type="ECO:0000313" key="6">
    <source>
        <dbReference type="EMBL" id="KAK0452106.1"/>
    </source>
</evidence>
<evidence type="ECO:0000313" key="7">
    <source>
        <dbReference type="Proteomes" id="UP001175211"/>
    </source>
</evidence>
<dbReference type="PANTHER" id="PTHR42813:SF4">
    <property type="entry name" value="NADP-DEPENDENT ISOPROPANOL DEHYDROGENASE"/>
    <property type="match status" value="1"/>
</dbReference>
<dbReference type="Proteomes" id="UP001175211">
    <property type="component" value="Unassembled WGS sequence"/>
</dbReference>
<dbReference type="SMART" id="SM00829">
    <property type="entry name" value="PKS_ER"/>
    <property type="match status" value="1"/>
</dbReference>
<dbReference type="Pfam" id="PF08240">
    <property type="entry name" value="ADH_N"/>
    <property type="match status" value="1"/>
</dbReference>
<dbReference type="Gene3D" id="3.40.50.720">
    <property type="entry name" value="NAD(P)-binding Rossmann-like Domain"/>
    <property type="match status" value="1"/>
</dbReference>
<dbReference type="PANTHER" id="PTHR42813">
    <property type="entry name" value="ZINC-TYPE ALCOHOL DEHYDROGENASE-LIKE"/>
    <property type="match status" value="1"/>
</dbReference>
<reference evidence="6" key="1">
    <citation type="submission" date="2023-06" db="EMBL/GenBank/DDBJ databases">
        <authorList>
            <consortium name="Lawrence Berkeley National Laboratory"/>
            <person name="Ahrendt S."/>
            <person name="Sahu N."/>
            <person name="Indic B."/>
            <person name="Wong-Bajracharya J."/>
            <person name="Merenyi Z."/>
            <person name="Ke H.-M."/>
            <person name="Monk M."/>
            <person name="Kocsube S."/>
            <person name="Drula E."/>
            <person name="Lipzen A."/>
            <person name="Balint B."/>
            <person name="Henrissat B."/>
            <person name="Andreopoulos B."/>
            <person name="Martin F.M."/>
            <person name="Harder C.B."/>
            <person name="Rigling D."/>
            <person name="Ford K.L."/>
            <person name="Foster G.D."/>
            <person name="Pangilinan J."/>
            <person name="Papanicolaou A."/>
            <person name="Barry K."/>
            <person name="LaButti K."/>
            <person name="Viragh M."/>
            <person name="Koriabine M."/>
            <person name="Yan M."/>
            <person name="Riley R."/>
            <person name="Champramary S."/>
            <person name="Plett K.L."/>
            <person name="Tsai I.J."/>
            <person name="Slot J."/>
            <person name="Sipos G."/>
            <person name="Plett J."/>
            <person name="Nagy L.G."/>
            <person name="Grigoriev I.V."/>
        </authorList>
    </citation>
    <scope>NUCLEOTIDE SEQUENCE</scope>
    <source>
        <strain evidence="6">CCBAS 213</strain>
    </source>
</reference>
<dbReference type="InterPro" id="IPR013149">
    <property type="entry name" value="ADH-like_C"/>
</dbReference>
<evidence type="ECO:0000256" key="1">
    <source>
        <dbReference type="ARBA" id="ARBA00001947"/>
    </source>
</evidence>
<feature type="domain" description="Enoyl reductase (ER)" evidence="5">
    <location>
        <begin position="59"/>
        <end position="404"/>
    </location>
</feature>
<keyword evidence="4" id="KW-0862">Zinc</keyword>
<dbReference type="InterPro" id="IPR011032">
    <property type="entry name" value="GroES-like_sf"/>
</dbReference>
<comment type="cofactor">
    <cofactor evidence="1">
        <name>Zn(2+)</name>
        <dbReference type="ChEBI" id="CHEBI:29105"/>
    </cofactor>
</comment>
<evidence type="ECO:0000256" key="2">
    <source>
        <dbReference type="ARBA" id="ARBA00008072"/>
    </source>
</evidence>
<dbReference type="InterPro" id="IPR020843">
    <property type="entry name" value="ER"/>
</dbReference>
<dbReference type="SUPFAM" id="SSF50129">
    <property type="entry name" value="GroES-like"/>
    <property type="match status" value="1"/>
</dbReference>
<gene>
    <name evidence="6" type="ORF">EV420DRAFT_692299</name>
</gene>
<dbReference type="RefSeq" id="XP_060327940.1">
    <property type="nucleotide sequence ID" value="XM_060483111.1"/>
</dbReference>
<accession>A0AA39K037</accession>
<dbReference type="EMBL" id="JAUEPS010000031">
    <property type="protein sequence ID" value="KAK0452106.1"/>
    <property type="molecule type" value="Genomic_DNA"/>
</dbReference>
<comment type="caution">
    <text evidence="6">The sequence shown here is derived from an EMBL/GenBank/DDBJ whole genome shotgun (WGS) entry which is preliminary data.</text>
</comment>
<evidence type="ECO:0000259" key="5">
    <source>
        <dbReference type="SMART" id="SM00829"/>
    </source>
</evidence>
<dbReference type="SUPFAM" id="SSF51735">
    <property type="entry name" value="NAD(P)-binding Rossmann-fold domains"/>
    <property type="match status" value="1"/>
</dbReference>
<dbReference type="GO" id="GO:0046872">
    <property type="term" value="F:metal ion binding"/>
    <property type="evidence" value="ECO:0007669"/>
    <property type="project" value="UniProtKB-KW"/>
</dbReference>
<dbReference type="GeneID" id="85366659"/>
<organism evidence="6 7">
    <name type="scientific">Armillaria tabescens</name>
    <name type="common">Ringless honey mushroom</name>
    <name type="synonym">Agaricus tabescens</name>
    <dbReference type="NCBI Taxonomy" id="1929756"/>
    <lineage>
        <taxon>Eukaryota</taxon>
        <taxon>Fungi</taxon>
        <taxon>Dikarya</taxon>
        <taxon>Basidiomycota</taxon>
        <taxon>Agaricomycotina</taxon>
        <taxon>Agaricomycetes</taxon>
        <taxon>Agaricomycetidae</taxon>
        <taxon>Agaricales</taxon>
        <taxon>Marasmiineae</taxon>
        <taxon>Physalacriaceae</taxon>
        <taxon>Desarmillaria</taxon>
    </lineage>
</organism>
<dbReference type="InterPro" id="IPR036291">
    <property type="entry name" value="NAD(P)-bd_dom_sf"/>
</dbReference>
<evidence type="ECO:0000256" key="3">
    <source>
        <dbReference type="ARBA" id="ARBA00022723"/>
    </source>
</evidence>
<sequence length="406" mass="43071">MIRVHVTPIIFDPFRSTFTVSGRAFTTVSHDGTFRRLRYTPTAPQARRHLSTTRTTMSNTMKALVFSGKGQPTLQDRPQPTILKSSDAVVKMVKTTICGTDLHILKGDVATCETGRILGHEGIAVVQSVGDGVTRFKPGDNVIVSCITSCSSCEYCRKGMPSHCVEGGWILGNTIDGTQAEYVRIPYADGSLHPMVKGATADEQVMVSDVLPTGFECGVLNGRVSPGKSVAIVGGGPVGLGAMLTAQLYSPSHIIMIDLDANRLEMAKTLGATHGVVSGKGTDVVGAVKALTDGKGVDTVIEAVGVPATFELCQEIVAPGGTIANLGVHGCKVDLHLEDLWHKNITITTRLVDASTSPMLIKLVDSGKLKTTGLVTHTYKFSEMTEAYNTFGAAAKNNALKVIINF</sequence>
<protein>
    <submittedName>
        <fullName evidence="6">Chaperonin 10-like protein</fullName>
    </submittedName>
</protein>
<dbReference type="AlphaFoldDB" id="A0AA39K037"/>
<keyword evidence="3" id="KW-0479">Metal-binding</keyword>
<dbReference type="InterPro" id="IPR013154">
    <property type="entry name" value="ADH-like_N"/>
</dbReference>
<keyword evidence="7" id="KW-1185">Reference proteome</keyword>
<proteinExistence type="inferred from homology"/>
<dbReference type="Pfam" id="PF00107">
    <property type="entry name" value="ADH_zinc_N"/>
    <property type="match status" value="1"/>
</dbReference>
<evidence type="ECO:0000256" key="4">
    <source>
        <dbReference type="ARBA" id="ARBA00022833"/>
    </source>
</evidence>
<dbReference type="Gene3D" id="3.90.180.10">
    <property type="entry name" value="Medium-chain alcohol dehydrogenases, catalytic domain"/>
    <property type="match status" value="1"/>
</dbReference>
<comment type="similarity">
    <text evidence="2">Belongs to the zinc-containing alcohol dehydrogenase family.</text>
</comment>
<name>A0AA39K037_ARMTA</name>
<dbReference type="GO" id="GO:0016491">
    <property type="term" value="F:oxidoreductase activity"/>
    <property type="evidence" value="ECO:0007669"/>
    <property type="project" value="InterPro"/>
</dbReference>